<keyword evidence="2" id="KW-1185">Reference proteome</keyword>
<sequence length="80" mass="9263">MRLARLVFFCYYLNVKPRFRQDLYPDSGRGYVHACPQCGAALDLCELRDGDQAYWCHRCERGHRAGDPPLEYLRPLPSSA</sequence>
<protein>
    <submittedName>
        <fullName evidence="1">Uncharacterized protein</fullName>
    </submittedName>
</protein>
<dbReference type="Proteomes" id="UP000248326">
    <property type="component" value="Unassembled WGS sequence"/>
</dbReference>
<organism evidence="1 2">
    <name type="scientific">Deinococcus yavapaiensis KR-236</name>
    <dbReference type="NCBI Taxonomy" id="694435"/>
    <lineage>
        <taxon>Bacteria</taxon>
        <taxon>Thermotogati</taxon>
        <taxon>Deinococcota</taxon>
        <taxon>Deinococci</taxon>
        <taxon>Deinococcales</taxon>
        <taxon>Deinococcaceae</taxon>
        <taxon>Deinococcus</taxon>
    </lineage>
</organism>
<comment type="caution">
    <text evidence="1">The sequence shown here is derived from an EMBL/GenBank/DDBJ whole genome shotgun (WGS) entry which is preliminary data.</text>
</comment>
<accession>A0A318S3E2</accession>
<proteinExistence type="predicted"/>
<dbReference type="EMBL" id="QJSX01000027">
    <property type="protein sequence ID" value="PYE48706.1"/>
    <property type="molecule type" value="Genomic_DNA"/>
</dbReference>
<evidence type="ECO:0000313" key="1">
    <source>
        <dbReference type="EMBL" id="PYE48706.1"/>
    </source>
</evidence>
<gene>
    <name evidence="1" type="ORF">DES52_12740</name>
</gene>
<reference evidence="1 2" key="1">
    <citation type="submission" date="2018-06" db="EMBL/GenBank/DDBJ databases">
        <title>Genomic Encyclopedia of Type Strains, Phase IV (KMG-IV): sequencing the most valuable type-strain genomes for metagenomic binning, comparative biology and taxonomic classification.</title>
        <authorList>
            <person name="Goeker M."/>
        </authorList>
    </citation>
    <scope>NUCLEOTIDE SEQUENCE [LARGE SCALE GENOMIC DNA]</scope>
    <source>
        <strain evidence="1 2">DSM 18048</strain>
    </source>
</reference>
<evidence type="ECO:0000313" key="2">
    <source>
        <dbReference type="Proteomes" id="UP000248326"/>
    </source>
</evidence>
<name>A0A318S3E2_9DEIO</name>
<dbReference type="AlphaFoldDB" id="A0A318S3E2"/>